<gene>
    <name evidence="1" type="ORF">GCWU000325_02266</name>
</gene>
<dbReference type="EMBL" id="ACIJ02000023">
    <property type="protein sequence ID" value="EEX71021.1"/>
    <property type="molecule type" value="Genomic_DNA"/>
</dbReference>
<evidence type="ECO:0000313" key="1">
    <source>
        <dbReference type="EMBL" id="EEX71021.1"/>
    </source>
</evidence>
<comment type="caution">
    <text evidence="1">The sequence shown here is derived from an EMBL/GenBank/DDBJ whole genome shotgun (WGS) entry which is preliminary data.</text>
</comment>
<dbReference type="HOGENOM" id="CLU_2410788_0_0_10"/>
<organism evidence="1 2">
    <name type="scientific">Alloprevotella tannerae ATCC 51259</name>
    <dbReference type="NCBI Taxonomy" id="626522"/>
    <lineage>
        <taxon>Bacteria</taxon>
        <taxon>Pseudomonadati</taxon>
        <taxon>Bacteroidota</taxon>
        <taxon>Bacteroidia</taxon>
        <taxon>Bacteroidales</taxon>
        <taxon>Prevotellaceae</taxon>
        <taxon>Alloprevotella</taxon>
    </lineage>
</organism>
<accession>C9LJ54</accession>
<proteinExistence type="predicted"/>
<dbReference type="Proteomes" id="UP000003460">
    <property type="component" value="Unassembled WGS sequence"/>
</dbReference>
<sequence length="92" mass="10160">MGRKGSLLQILSLAFVGHTSEAVTLGIASFQGSQSKLYAFLSLHHLFAIDNVDCILSIRLIWGVFFVVLHVETIVPTRGNFFPTRGEKDVNL</sequence>
<dbReference type="AlphaFoldDB" id="C9LJ54"/>
<protein>
    <submittedName>
        <fullName evidence="1">Uncharacterized protein</fullName>
    </submittedName>
</protein>
<reference evidence="1" key="1">
    <citation type="submission" date="2009-09" db="EMBL/GenBank/DDBJ databases">
        <authorList>
            <person name="Weinstock G."/>
            <person name="Sodergren E."/>
            <person name="Clifton S."/>
            <person name="Fulton L."/>
            <person name="Fulton B."/>
            <person name="Courtney L."/>
            <person name="Fronick C."/>
            <person name="Harrison M."/>
            <person name="Strong C."/>
            <person name="Farmer C."/>
            <person name="Delahaunty K."/>
            <person name="Markovic C."/>
            <person name="Hall O."/>
            <person name="Minx P."/>
            <person name="Tomlinson C."/>
            <person name="Mitreva M."/>
            <person name="Nelson J."/>
            <person name="Hou S."/>
            <person name="Wollam A."/>
            <person name="Pepin K.H."/>
            <person name="Johnson M."/>
            <person name="Bhonagiri V."/>
            <person name="Nash W.E."/>
            <person name="Warren W."/>
            <person name="Chinwalla A."/>
            <person name="Mardis E.R."/>
            <person name="Wilson R.K."/>
        </authorList>
    </citation>
    <scope>NUCLEOTIDE SEQUENCE [LARGE SCALE GENOMIC DNA]</scope>
    <source>
        <strain evidence="1">ATCC 51259</strain>
    </source>
</reference>
<evidence type="ECO:0000313" key="2">
    <source>
        <dbReference type="Proteomes" id="UP000003460"/>
    </source>
</evidence>
<keyword evidence="2" id="KW-1185">Reference proteome</keyword>
<name>C9LJ54_9BACT</name>